<dbReference type="InterPro" id="IPR027417">
    <property type="entry name" value="P-loop_NTPase"/>
</dbReference>
<dbReference type="GO" id="GO:0005524">
    <property type="term" value="F:ATP binding"/>
    <property type="evidence" value="ECO:0007669"/>
    <property type="project" value="InterPro"/>
</dbReference>
<dbReference type="InterPro" id="IPR050742">
    <property type="entry name" value="Helicase_Restrict-Modif_Enz"/>
</dbReference>
<dbReference type="Gene3D" id="3.40.50.300">
    <property type="entry name" value="P-loop containing nucleotide triphosphate hydrolases"/>
    <property type="match status" value="2"/>
</dbReference>
<dbReference type="EMBL" id="LNQE01001407">
    <property type="protein sequence ID" value="KUG17995.1"/>
    <property type="molecule type" value="Genomic_DNA"/>
</dbReference>
<feature type="domain" description="Helicase/UvrB N-terminal" evidence="1">
    <location>
        <begin position="114"/>
        <end position="354"/>
    </location>
</feature>
<gene>
    <name evidence="2" type="ORF">ASZ90_012309</name>
</gene>
<keyword evidence="2" id="KW-0067">ATP-binding</keyword>
<reference evidence="2" key="1">
    <citation type="journal article" date="2015" name="Proc. Natl. Acad. Sci. U.S.A.">
        <title>Networks of energetic and metabolic interactions define dynamics in microbial communities.</title>
        <authorList>
            <person name="Embree M."/>
            <person name="Liu J.K."/>
            <person name="Al-Bassam M.M."/>
            <person name="Zengler K."/>
        </authorList>
    </citation>
    <scope>NUCLEOTIDE SEQUENCE</scope>
</reference>
<dbReference type="GO" id="GO:0003677">
    <property type="term" value="F:DNA binding"/>
    <property type="evidence" value="ECO:0007669"/>
    <property type="project" value="InterPro"/>
</dbReference>
<dbReference type="Pfam" id="PF04851">
    <property type="entry name" value="ResIII"/>
    <property type="match status" value="1"/>
</dbReference>
<dbReference type="PANTHER" id="PTHR47396:SF1">
    <property type="entry name" value="ATP-DEPENDENT HELICASE IRC3-RELATED"/>
    <property type="match status" value="1"/>
</dbReference>
<dbReference type="AlphaFoldDB" id="A0A0W8FAV4"/>
<dbReference type="GO" id="GO:0016787">
    <property type="term" value="F:hydrolase activity"/>
    <property type="evidence" value="ECO:0007669"/>
    <property type="project" value="InterPro"/>
</dbReference>
<dbReference type="GO" id="GO:0004386">
    <property type="term" value="F:helicase activity"/>
    <property type="evidence" value="ECO:0007669"/>
    <property type="project" value="UniProtKB-KW"/>
</dbReference>
<organism evidence="2">
    <name type="scientific">hydrocarbon metagenome</name>
    <dbReference type="NCBI Taxonomy" id="938273"/>
    <lineage>
        <taxon>unclassified sequences</taxon>
        <taxon>metagenomes</taxon>
        <taxon>ecological metagenomes</taxon>
    </lineage>
</organism>
<keyword evidence="2" id="KW-0378">Hydrolase</keyword>
<dbReference type="GO" id="GO:0005829">
    <property type="term" value="C:cytosol"/>
    <property type="evidence" value="ECO:0007669"/>
    <property type="project" value="TreeGrafter"/>
</dbReference>
<accession>A0A0W8FAV4</accession>
<evidence type="ECO:0000259" key="1">
    <source>
        <dbReference type="Pfam" id="PF04851"/>
    </source>
</evidence>
<dbReference type="PANTHER" id="PTHR47396">
    <property type="entry name" value="TYPE I RESTRICTION ENZYME ECOKI R PROTEIN"/>
    <property type="match status" value="1"/>
</dbReference>
<keyword evidence="2" id="KW-0347">Helicase</keyword>
<dbReference type="SUPFAM" id="SSF52540">
    <property type="entry name" value="P-loop containing nucleoside triphosphate hydrolases"/>
    <property type="match status" value="2"/>
</dbReference>
<keyword evidence="2" id="KW-0547">Nucleotide-binding</keyword>
<evidence type="ECO:0000313" key="2">
    <source>
        <dbReference type="EMBL" id="KUG17995.1"/>
    </source>
</evidence>
<name>A0A0W8FAV4_9ZZZZ</name>
<proteinExistence type="predicted"/>
<comment type="caution">
    <text evidence="2">The sequence shown here is derived from an EMBL/GenBank/DDBJ whole genome shotgun (WGS) entry which is preliminary data.</text>
</comment>
<protein>
    <submittedName>
        <fullName evidence="2">Type iii restriction-modification enzyme helicase subunit</fullName>
    </submittedName>
</protein>
<dbReference type="InterPro" id="IPR006935">
    <property type="entry name" value="Helicase/UvrB_N"/>
</dbReference>
<sequence>MTEADESRGTARSNGASPVVNLAALEPLYQTFEEPCRYRAPGEGKGDPAQIISGRRPSYIPIAQNLRRFVKDWRDSDYPGASQTTRDLLHFWFGEEHLKENDGQQIPFRYYFCQREAIETFIYLYEVRGIRTLSTITAEFLGEDSYDTALGVNPDDDRWPKYAFKMATGSGKTKVMSLAIVWSYFHSLREEDSILARDFLIIAPNITVFERLKEDFGDGKVFEADPLIPEAWRGDWNISVVLQDEASGAATGGRIYLTNIHRLYDTSKRRSKSLVESHDWLGPAVSRSRALDTGEALRERVTSHRKIMVLNDEAHHLWDPDSAWNDAIEYVHQTIHDRTGGEIVSQLDFSATPKDNHGRIFQHVICDTPLGEAVDAGIVKIPVIGRGEGLVERPSENAADRFQQHLMIGYKRWLLSREEWEKSGKKALLFIMAENTEAADQIARELNSSSLYSELNGRTINLHTRLKGKIKWMGGKKSGIPVFEESEKDIKDEDLRELRKLSRELDQGTSPYQCIVSVLMLREGWDVRNVTTIVPLRPFTSDANILPEQTLGRGLRRMTYPGGPHEILTVIEHWKFVELYQDQLGEEGVYPTIVGPDKIPKITVSIFPDGEHKDLNQLDMLVPSISPAYTRIPKLEGLTIEDVKKQFSALKHLKLKEQSSDEIHYEGRTLITNEIVEEMNIKLPLLESGVGAISFYRSELEHITGLHGLHSSLAPLLEIFLTDMLFGERVSLFDQRLINRLADHDVREHIRGVFVPLILSKSTIKLEERAIGSGRSVVQWKPYQANHSERHPTIEATKTVFNLVPCTNAFERDMALFLDRAPDVKAFFRNAGPEAIRIDYQTHTGRLAHYTPDFIILNDRGSYVMLETKGRVDIDVPLKIRAAMAWCQAASDSGIKWEYLYVPQETFSQIDDNKVEILFSLCEPAKQNLIREKIEAPLSLEKGNLEKIALDEFISDEDFDRLPLKARKGVQEAIALFKFLENKTGVSYSPVFAPLLGAVDEAAKGYIISTLKGAIPDDPNKRQRFFEPDLSVLHPRDESFHKRQAFNLRRTLLENDGIMPIGLLKWCLEYAKSPRVPPGGIFSAIKSKFAGAEKKDILDTIDKIYSFRNEYIAHQEKELDDMNTAKEAIDDWIKGLIQISGSIE</sequence>